<dbReference type="InterPro" id="IPR011990">
    <property type="entry name" value="TPR-like_helical_dom_sf"/>
</dbReference>
<sequence>MSWTAAILLAIGAFALAAFVLRAPRRGWEAIGAALLLGIAGYALQASPGVPAAPKAPRERVGGNADAWVEARSQVTKSGIPPSDRWVIIADALARNGQFASAAEILRGATSADPKNGEAWLAMANALVSHADGTLTPASLYAYRRAAAAAPEHPGPPYFLGLAMAQSGRLEEAGTLWRRLLEQTPPDAPWLADLQGKIEQLDAIVAAQRSGSPAR</sequence>
<comment type="caution">
    <text evidence="1">The sequence shown here is derived from an EMBL/GenBank/DDBJ whole genome shotgun (WGS) entry which is preliminary data.</text>
</comment>
<gene>
    <name evidence="1" type="ORF">ABVV53_04735</name>
</gene>
<dbReference type="SUPFAM" id="SSF48452">
    <property type="entry name" value="TPR-like"/>
    <property type="match status" value="1"/>
</dbReference>
<dbReference type="EMBL" id="JBEWLY010000008">
    <property type="protein sequence ID" value="MET1754766.1"/>
    <property type="molecule type" value="Genomic_DNA"/>
</dbReference>
<dbReference type="Pfam" id="PF13428">
    <property type="entry name" value="TPR_14"/>
    <property type="match status" value="1"/>
</dbReference>
<evidence type="ECO:0000313" key="2">
    <source>
        <dbReference type="Proteomes" id="UP001548713"/>
    </source>
</evidence>
<protein>
    <submittedName>
        <fullName evidence="1">Tetratricopeptide repeat protein</fullName>
    </submittedName>
</protein>
<reference evidence="1 2" key="1">
    <citation type="submission" date="2024-07" db="EMBL/GenBank/DDBJ databases">
        <title>Novosphingobium kalidii RD2P27.</title>
        <authorList>
            <person name="Sun J.-Q."/>
        </authorList>
    </citation>
    <scope>NUCLEOTIDE SEQUENCE [LARGE SCALE GENOMIC DNA]</scope>
    <source>
        <strain evidence="1 2">RD2P27</strain>
    </source>
</reference>
<proteinExistence type="predicted"/>
<name>A0ABV2CYU0_9SPHN</name>
<organism evidence="1 2">
    <name type="scientific">Novosphingobium kalidii</name>
    <dbReference type="NCBI Taxonomy" id="3230299"/>
    <lineage>
        <taxon>Bacteria</taxon>
        <taxon>Pseudomonadati</taxon>
        <taxon>Pseudomonadota</taxon>
        <taxon>Alphaproteobacteria</taxon>
        <taxon>Sphingomonadales</taxon>
        <taxon>Sphingomonadaceae</taxon>
        <taxon>Novosphingobium</taxon>
    </lineage>
</organism>
<dbReference type="RefSeq" id="WP_353983230.1">
    <property type="nucleotide sequence ID" value="NZ_JBEWLY010000008.1"/>
</dbReference>
<keyword evidence="2" id="KW-1185">Reference proteome</keyword>
<dbReference type="Proteomes" id="UP001548713">
    <property type="component" value="Unassembled WGS sequence"/>
</dbReference>
<dbReference type="Gene3D" id="1.25.40.10">
    <property type="entry name" value="Tetratricopeptide repeat domain"/>
    <property type="match status" value="1"/>
</dbReference>
<evidence type="ECO:0000313" key="1">
    <source>
        <dbReference type="EMBL" id="MET1754766.1"/>
    </source>
</evidence>
<accession>A0ABV2CYU0</accession>